<evidence type="ECO:0000313" key="2">
    <source>
        <dbReference type="EMBL" id="KAF4973945.1"/>
    </source>
</evidence>
<reference evidence="2" key="1">
    <citation type="journal article" date="2020" name="BMC Genomics">
        <title>Correction to: Identification and distribution of gene clusters required for synthesis of sphingolipid metabolism inhibitors in diverse species of the filamentous fungus Fusarium.</title>
        <authorList>
            <person name="Kim H.S."/>
            <person name="Lohmar J.M."/>
            <person name="Busman M."/>
            <person name="Brown D.W."/>
            <person name="Naumann T.A."/>
            <person name="Divon H.H."/>
            <person name="Lysoe E."/>
            <person name="Uhlig S."/>
            <person name="Proctor R.H."/>
        </authorList>
    </citation>
    <scope>NUCLEOTIDE SEQUENCE</scope>
    <source>
        <strain evidence="2">NRRL 22465</strain>
    </source>
</reference>
<dbReference type="EMBL" id="JABEYC010000823">
    <property type="protein sequence ID" value="KAF4973945.1"/>
    <property type="molecule type" value="Genomic_DNA"/>
</dbReference>
<dbReference type="OrthoDB" id="1263307at2759"/>
<keyword evidence="3" id="KW-1185">Reference proteome</keyword>
<evidence type="ECO:0000313" key="3">
    <source>
        <dbReference type="Proteomes" id="UP000635477"/>
    </source>
</evidence>
<dbReference type="Proteomes" id="UP000635477">
    <property type="component" value="Unassembled WGS sequence"/>
</dbReference>
<dbReference type="InterPro" id="IPR000073">
    <property type="entry name" value="AB_hydrolase_1"/>
</dbReference>
<dbReference type="Gene3D" id="3.40.50.1820">
    <property type="entry name" value="alpha/beta hydrolase"/>
    <property type="match status" value="1"/>
</dbReference>
<feature type="domain" description="AB hydrolase-1" evidence="1">
    <location>
        <begin position="10"/>
        <end position="223"/>
    </location>
</feature>
<reference evidence="2" key="2">
    <citation type="submission" date="2020-05" db="EMBL/GenBank/DDBJ databases">
        <authorList>
            <person name="Kim H.-S."/>
            <person name="Proctor R.H."/>
            <person name="Brown D.W."/>
        </authorList>
    </citation>
    <scope>NUCLEOTIDE SEQUENCE</scope>
    <source>
        <strain evidence="2">NRRL 22465</strain>
    </source>
</reference>
<dbReference type="SUPFAM" id="SSF53474">
    <property type="entry name" value="alpha/beta-Hydrolases"/>
    <property type="match status" value="1"/>
</dbReference>
<name>A0A8H4UD78_9HYPO</name>
<dbReference type="PANTHER" id="PTHR37017">
    <property type="entry name" value="AB HYDROLASE-1 DOMAIN-CONTAINING PROTEIN-RELATED"/>
    <property type="match status" value="1"/>
</dbReference>
<dbReference type="InterPro" id="IPR052897">
    <property type="entry name" value="Sec-Metab_Biosynth_Hydrolase"/>
</dbReference>
<comment type="caution">
    <text evidence="2">The sequence shown here is derived from an EMBL/GenBank/DDBJ whole genome shotgun (WGS) entry which is preliminary data.</text>
</comment>
<proteinExistence type="predicted"/>
<sequence>MATNDNKPVIVLIHGAWHRPSHYPENPSSGEAADSKGKTHLDDVAAIRESMEGPLTAGKDIVLVCHSYGGIPGSAAVEGYQAHERLDKGLQGGIKHVVYIAAFALPVRDLSLRMAVGGTYGDFMDRTDDVLLLNDNAQNTFYGDIDSEMATRMIANCVPQSTASLETPSSFVATDVVVPTTYMVCEKDRVIPVEGQMAMAGAMGETVRIEKLDSGHSPFLKPEILPQLVDIIERAAM</sequence>
<gene>
    <name evidence="2" type="ORF">FZEAL_9092</name>
</gene>
<organism evidence="2 3">
    <name type="scientific">Fusarium zealandicum</name>
    <dbReference type="NCBI Taxonomy" id="1053134"/>
    <lineage>
        <taxon>Eukaryota</taxon>
        <taxon>Fungi</taxon>
        <taxon>Dikarya</taxon>
        <taxon>Ascomycota</taxon>
        <taxon>Pezizomycotina</taxon>
        <taxon>Sordariomycetes</taxon>
        <taxon>Hypocreomycetidae</taxon>
        <taxon>Hypocreales</taxon>
        <taxon>Nectriaceae</taxon>
        <taxon>Fusarium</taxon>
        <taxon>Fusarium staphyleae species complex</taxon>
    </lineage>
</organism>
<accession>A0A8H4UD78</accession>
<dbReference type="PANTHER" id="PTHR37017:SF8">
    <property type="entry name" value="AB HYDROLASE-1 DOMAIN-CONTAINING PROTEIN"/>
    <property type="match status" value="1"/>
</dbReference>
<evidence type="ECO:0000259" key="1">
    <source>
        <dbReference type="Pfam" id="PF12697"/>
    </source>
</evidence>
<protein>
    <recommendedName>
        <fullName evidence="1">AB hydrolase-1 domain-containing protein</fullName>
    </recommendedName>
</protein>
<dbReference type="InterPro" id="IPR029058">
    <property type="entry name" value="AB_hydrolase_fold"/>
</dbReference>
<dbReference type="Pfam" id="PF12697">
    <property type="entry name" value="Abhydrolase_6"/>
    <property type="match status" value="1"/>
</dbReference>
<dbReference type="AlphaFoldDB" id="A0A8H4UD78"/>